<evidence type="ECO:0000313" key="4">
    <source>
        <dbReference type="EMBL" id="KXS13853.1"/>
    </source>
</evidence>
<protein>
    <recommendedName>
        <fullName evidence="3">COX assembly mitochondrial protein</fullName>
    </recommendedName>
</protein>
<gene>
    <name evidence="4" type="ORF">M427DRAFT_358284</name>
</gene>
<evidence type="ECO:0000256" key="2">
    <source>
        <dbReference type="ARBA" id="ARBA00023157"/>
    </source>
</evidence>
<keyword evidence="3" id="KW-0472">Membrane</keyword>
<dbReference type="GO" id="GO:0005743">
    <property type="term" value="C:mitochondrial inner membrane"/>
    <property type="evidence" value="ECO:0007669"/>
    <property type="project" value="UniProtKB-SubCell"/>
</dbReference>
<keyword evidence="5" id="KW-1185">Reference proteome</keyword>
<comment type="similarity">
    <text evidence="1 3">Belongs to the CMC family.</text>
</comment>
<comment type="subcellular location">
    <subcellularLocation>
        <location evidence="3">Mitochondrion inner membrane</location>
    </subcellularLocation>
</comment>
<reference evidence="4 5" key="1">
    <citation type="journal article" date="2015" name="Genome Biol. Evol.">
        <title>Phylogenomic analyses indicate that early fungi evolved digesting cell walls of algal ancestors of land plants.</title>
        <authorList>
            <person name="Chang Y."/>
            <person name="Wang S."/>
            <person name="Sekimoto S."/>
            <person name="Aerts A.L."/>
            <person name="Choi C."/>
            <person name="Clum A."/>
            <person name="LaButti K.M."/>
            <person name="Lindquist E.A."/>
            <person name="Yee Ngan C."/>
            <person name="Ohm R.A."/>
            <person name="Salamov A.A."/>
            <person name="Grigoriev I.V."/>
            <person name="Spatafora J.W."/>
            <person name="Berbee M.L."/>
        </authorList>
    </citation>
    <scope>NUCLEOTIDE SEQUENCE [LARGE SCALE GENOMIC DNA]</scope>
    <source>
        <strain evidence="4 5">JEL478</strain>
    </source>
</reference>
<evidence type="ECO:0000256" key="1">
    <source>
        <dbReference type="ARBA" id="ARBA00007347"/>
    </source>
</evidence>
<organism evidence="4 5">
    <name type="scientific">Gonapodya prolifera (strain JEL478)</name>
    <name type="common">Monoblepharis prolifera</name>
    <dbReference type="NCBI Taxonomy" id="1344416"/>
    <lineage>
        <taxon>Eukaryota</taxon>
        <taxon>Fungi</taxon>
        <taxon>Fungi incertae sedis</taxon>
        <taxon>Chytridiomycota</taxon>
        <taxon>Chytridiomycota incertae sedis</taxon>
        <taxon>Monoblepharidomycetes</taxon>
        <taxon>Monoblepharidales</taxon>
        <taxon>Gonapodyaceae</taxon>
        <taxon>Gonapodya</taxon>
    </lineage>
</organism>
<dbReference type="Pfam" id="PF08583">
    <property type="entry name" value="Cmc1"/>
    <property type="match status" value="1"/>
</dbReference>
<comment type="function">
    <text evidence="3">Required for mitochondrial cytochrome c oxidase (COX) assembly and respiration.</text>
</comment>
<keyword evidence="3" id="KW-0999">Mitochondrion inner membrane</keyword>
<dbReference type="PROSITE" id="PS51808">
    <property type="entry name" value="CHCH"/>
    <property type="match status" value="1"/>
</dbReference>
<dbReference type="InterPro" id="IPR013892">
    <property type="entry name" value="Cyt_c_biogenesis_Cmc1-like"/>
</dbReference>
<dbReference type="EMBL" id="KQ965773">
    <property type="protein sequence ID" value="KXS13853.1"/>
    <property type="molecule type" value="Genomic_DNA"/>
</dbReference>
<evidence type="ECO:0000313" key="5">
    <source>
        <dbReference type="Proteomes" id="UP000070544"/>
    </source>
</evidence>
<keyword evidence="3" id="KW-0143">Chaperone</keyword>
<sequence>MPHYEECNELYKELSNCIKSVYMAKLLDRCHDQEQALLRCMKKEYIKRKRESRLATLEGRIC</sequence>
<dbReference type="Proteomes" id="UP000070544">
    <property type="component" value="Unassembled WGS sequence"/>
</dbReference>
<name>A0A139ABR0_GONPJ</name>
<proteinExistence type="inferred from homology"/>
<keyword evidence="3" id="KW-0496">Mitochondrion</keyword>
<accession>A0A139ABR0</accession>
<dbReference type="AlphaFoldDB" id="A0A139ABR0"/>
<evidence type="ECO:0000256" key="3">
    <source>
        <dbReference type="RuleBase" id="RU364104"/>
    </source>
</evidence>
<keyword evidence="2" id="KW-1015">Disulfide bond</keyword>